<feature type="domain" description="MAM" evidence="3">
    <location>
        <begin position="31"/>
        <end position="139"/>
    </location>
</feature>
<protein>
    <recommendedName>
        <fullName evidence="3">MAM domain-containing protein</fullName>
    </recommendedName>
</protein>
<evidence type="ECO:0000313" key="5">
    <source>
        <dbReference type="Proteomes" id="UP001519460"/>
    </source>
</evidence>
<reference evidence="4 5" key="1">
    <citation type="journal article" date="2023" name="Sci. Data">
        <title>Genome assembly of the Korean intertidal mud-creeper Batillaria attramentaria.</title>
        <authorList>
            <person name="Patra A.K."/>
            <person name="Ho P.T."/>
            <person name="Jun S."/>
            <person name="Lee S.J."/>
            <person name="Kim Y."/>
            <person name="Won Y.J."/>
        </authorList>
    </citation>
    <scope>NUCLEOTIDE SEQUENCE [LARGE SCALE GENOMIC DNA]</scope>
    <source>
        <strain evidence="4">Wonlab-2016</strain>
    </source>
</reference>
<feature type="region of interest" description="Disordered" evidence="1">
    <location>
        <begin position="256"/>
        <end position="288"/>
    </location>
</feature>
<organism evidence="4 5">
    <name type="scientific">Batillaria attramentaria</name>
    <dbReference type="NCBI Taxonomy" id="370345"/>
    <lineage>
        <taxon>Eukaryota</taxon>
        <taxon>Metazoa</taxon>
        <taxon>Spiralia</taxon>
        <taxon>Lophotrochozoa</taxon>
        <taxon>Mollusca</taxon>
        <taxon>Gastropoda</taxon>
        <taxon>Caenogastropoda</taxon>
        <taxon>Sorbeoconcha</taxon>
        <taxon>Cerithioidea</taxon>
        <taxon>Batillariidae</taxon>
        <taxon>Batillaria</taxon>
    </lineage>
</organism>
<evidence type="ECO:0000313" key="4">
    <source>
        <dbReference type="EMBL" id="KAK7490121.1"/>
    </source>
</evidence>
<feature type="compositionally biased region" description="Basic and acidic residues" evidence="1">
    <location>
        <begin position="233"/>
        <end position="242"/>
    </location>
</feature>
<evidence type="ECO:0000259" key="3">
    <source>
        <dbReference type="Pfam" id="PF00629"/>
    </source>
</evidence>
<dbReference type="Gene3D" id="2.60.120.200">
    <property type="match status" value="1"/>
</dbReference>
<dbReference type="InterPro" id="IPR013320">
    <property type="entry name" value="ConA-like_dom_sf"/>
</dbReference>
<feature type="chain" id="PRO_5044891976" description="MAM domain-containing protein" evidence="2">
    <location>
        <begin position="22"/>
        <end position="305"/>
    </location>
</feature>
<keyword evidence="2" id="KW-0732">Signal</keyword>
<proteinExistence type="predicted"/>
<gene>
    <name evidence="4" type="ORF">BaRGS_00018643</name>
</gene>
<dbReference type="AlphaFoldDB" id="A0ABD0KS88"/>
<evidence type="ECO:0000256" key="1">
    <source>
        <dbReference type="SAM" id="MobiDB-lite"/>
    </source>
</evidence>
<feature type="region of interest" description="Disordered" evidence="1">
    <location>
        <begin position="214"/>
        <end position="242"/>
    </location>
</feature>
<dbReference type="EMBL" id="JACVVK020000130">
    <property type="protein sequence ID" value="KAK7490121.1"/>
    <property type="molecule type" value="Genomic_DNA"/>
</dbReference>
<dbReference type="SUPFAM" id="SSF49899">
    <property type="entry name" value="Concanavalin A-like lectins/glucanases"/>
    <property type="match status" value="1"/>
</dbReference>
<dbReference type="Proteomes" id="UP001519460">
    <property type="component" value="Unassembled WGS sequence"/>
</dbReference>
<evidence type="ECO:0000256" key="2">
    <source>
        <dbReference type="SAM" id="SignalP"/>
    </source>
</evidence>
<dbReference type="Pfam" id="PF00629">
    <property type="entry name" value="MAM"/>
    <property type="match status" value="1"/>
</dbReference>
<comment type="caution">
    <text evidence="4">The sequence shown here is derived from an EMBL/GenBank/DDBJ whole genome shotgun (WGS) entry which is preliminary data.</text>
</comment>
<keyword evidence="5" id="KW-1185">Reference proteome</keyword>
<feature type="signal peptide" evidence="2">
    <location>
        <begin position="1"/>
        <end position="21"/>
    </location>
</feature>
<dbReference type="InterPro" id="IPR000998">
    <property type="entry name" value="MAM_dom"/>
</dbReference>
<accession>A0ABD0KS88</accession>
<sequence length="305" mass="32988">MLDKLGCVFVHLAGVFKLALVVFDSNYHATAESDAQNSIARLQSPWLCATGTKTTSFQFGYYMGRDSGVCQLSVMVKSRSGTTVLTTRHSHEGSDYRPVGPLYIVCPHNQYQIIVEAKKLTSESCGYATKGIDIDNIEVRVENGVRQTAYFCPEPSTTTRQSAGTIIPSPLFTTTEGSTSLQSSILTTRKSILTSKGLSSEPFTASMSEAIEEQHFTDVPTSRRGPEQPSKARTNDDVTDHAKPAVLNPAVTAMAAAATPKSDPNGDEAVIDPQPSKRFKKKNAKNTAHFSSSGCDAAEVWYTCT</sequence>
<name>A0ABD0KS88_9CAEN</name>